<evidence type="ECO:0000256" key="1">
    <source>
        <dbReference type="ARBA" id="ARBA00022679"/>
    </source>
</evidence>
<name>A0A8H5CFN0_9AGAR</name>
<dbReference type="Pfam" id="PF00583">
    <property type="entry name" value="Acetyltransf_1"/>
    <property type="match status" value="1"/>
</dbReference>
<organism evidence="3 4">
    <name type="scientific">Ephemerocybe angulata</name>
    <dbReference type="NCBI Taxonomy" id="980116"/>
    <lineage>
        <taxon>Eukaryota</taxon>
        <taxon>Fungi</taxon>
        <taxon>Dikarya</taxon>
        <taxon>Basidiomycota</taxon>
        <taxon>Agaricomycotina</taxon>
        <taxon>Agaricomycetes</taxon>
        <taxon>Agaricomycetidae</taxon>
        <taxon>Agaricales</taxon>
        <taxon>Agaricineae</taxon>
        <taxon>Psathyrellaceae</taxon>
        <taxon>Ephemerocybe</taxon>
    </lineage>
</organism>
<evidence type="ECO:0000313" key="4">
    <source>
        <dbReference type="Proteomes" id="UP000541558"/>
    </source>
</evidence>
<feature type="domain" description="N-acetyltransferase" evidence="2">
    <location>
        <begin position="76"/>
        <end position="256"/>
    </location>
</feature>
<dbReference type="Gene3D" id="3.40.630.30">
    <property type="match status" value="1"/>
</dbReference>
<protein>
    <recommendedName>
        <fullName evidence="2">N-acetyltransferase domain-containing protein</fullName>
    </recommendedName>
</protein>
<proteinExistence type="predicted"/>
<evidence type="ECO:0000259" key="2">
    <source>
        <dbReference type="PROSITE" id="PS51186"/>
    </source>
</evidence>
<comment type="caution">
    <text evidence="3">The sequence shown here is derived from an EMBL/GenBank/DDBJ whole genome shotgun (WGS) entry which is preliminary data.</text>
</comment>
<dbReference type="InterPro" id="IPR016181">
    <property type="entry name" value="Acyl_CoA_acyltransferase"/>
</dbReference>
<dbReference type="SUPFAM" id="SSF55729">
    <property type="entry name" value="Acyl-CoA N-acyltransferases (Nat)"/>
    <property type="match status" value="1"/>
</dbReference>
<dbReference type="Proteomes" id="UP000541558">
    <property type="component" value="Unassembled WGS sequence"/>
</dbReference>
<dbReference type="InterPro" id="IPR000182">
    <property type="entry name" value="GNAT_dom"/>
</dbReference>
<dbReference type="PROSITE" id="PS51186">
    <property type="entry name" value="GNAT"/>
    <property type="match status" value="1"/>
</dbReference>
<dbReference type="PANTHER" id="PTHR13947:SF37">
    <property type="entry name" value="LD18367P"/>
    <property type="match status" value="1"/>
</dbReference>
<dbReference type="InterPro" id="IPR050769">
    <property type="entry name" value="NAT_camello-type"/>
</dbReference>
<evidence type="ECO:0000313" key="3">
    <source>
        <dbReference type="EMBL" id="KAF5340389.1"/>
    </source>
</evidence>
<sequence>MDPTIMRPRFASEARPVSTEIWVREFEDDDAEEVRELFVRGICHGNNSTREIAMASMLTEPITVVSYPTFGLGLGMMIRPGPMRWIGGVLSAASALWVYYWRNCISQSIRSYCQHALEKDMADIKSHYAVGKRPEENEGGGTSGFWVAETMGEDGRKKIVGTVALDSSTQTDKSWTELRRMSVAEAYRGKGVAGLLMNALIAHARENGAKKVRLWTTTFQAKARAMYHRYGFVEVGTQAFEPYVRNGRIHELHLVP</sequence>
<dbReference type="CDD" id="cd04301">
    <property type="entry name" value="NAT_SF"/>
    <property type="match status" value="1"/>
</dbReference>
<dbReference type="OrthoDB" id="41532at2759"/>
<reference evidence="3 4" key="1">
    <citation type="journal article" date="2020" name="ISME J.">
        <title>Uncovering the hidden diversity of litter-decomposition mechanisms in mushroom-forming fungi.</title>
        <authorList>
            <person name="Floudas D."/>
            <person name="Bentzer J."/>
            <person name="Ahren D."/>
            <person name="Johansson T."/>
            <person name="Persson P."/>
            <person name="Tunlid A."/>
        </authorList>
    </citation>
    <scope>NUCLEOTIDE SEQUENCE [LARGE SCALE GENOMIC DNA]</scope>
    <source>
        <strain evidence="3 4">CBS 175.51</strain>
    </source>
</reference>
<keyword evidence="1" id="KW-0808">Transferase</keyword>
<dbReference type="EMBL" id="JAACJK010000004">
    <property type="protein sequence ID" value="KAF5340389.1"/>
    <property type="molecule type" value="Genomic_DNA"/>
</dbReference>
<accession>A0A8H5CFN0</accession>
<dbReference type="GO" id="GO:0008080">
    <property type="term" value="F:N-acetyltransferase activity"/>
    <property type="evidence" value="ECO:0007669"/>
    <property type="project" value="InterPro"/>
</dbReference>
<keyword evidence="4" id="KW-1185">Reference proteome</keyword>
<gene>
    <name evidence="3" type="ORF">D9611_007764</name>
</gene>
<dbReference type="AlphaFoldDB" id="A0A8H5CFN0"/>
<dbReference type="PANTHER" id="PTHR13947">
    <property type="entry name" value="GNAT FAMILY N-ACETYLTRANSFERASE"/>
    <property type="match status" value="1"/>
</dbReference>